<keyword evidence="1" id="KW-0472">Membrane</keyword>
<dbReference type="Proteomes" id="UP000824120">
    <property type="component" value="Chromosome 5"/>
</dbReference>
<keyword evidence="1" id="KW-0812">Transmembrane</keyword>
<reference evidence="2 3" key="1">
    <citation type="submission" date="2020-09" db="EMBL/GenBank/DDBJ databases">
        <title>De no assembly of potato wild relative species, Solanum commersonii.</title>
        <authorList>
            <person name="Cho K."/>
        </authorList>
    </citation>
    <scope>NUCLEOTIDE SEQUENCE [LARGE SCALE GENOMIC DNA]</scope>
    <source>
        <strain evidence="2">LZ3.2</strain>
        <tissue evidence="2">Leaf</tissue>
    </source>
</reference>
<accession>A0A9J5Z7H7</accession>
<evidence type="ECO:0000313" key="2">
    <source>
        <dbReference type="EMBL" id="KAG5607412.1"/>
    </source>
</evidence>
<evidence type="ECO:0000256" key="1">
    <source>
        <dbReference type="SAM" id="Phobius"/>
    </source>
</evidence>
<sequence length="108" mass="12511">MGLRHSFVVIFNFWAGTIEKRHLLETFASNNVERNSTAKHNLYFDHFNIRLTQKFIDSKYSLAMKKELFIANNEIIYVGILLLIGMRTTHVFVGSLSLKDENCSLLNT</sequence>
<comment type="caution">
    <text evidence="2">The sequence shown here is derived from an EMBL/GenBank/DDBJ whole genome shotgun (WGS) entry which is preliminary data.</text>
</comment>
<organism evidence="2 3">
    <name type="scientific">Solanum commersonii</name>
    <name type="common">Commerson's wild potato</name>
    <name type="synonym">Commerson's nightshade</name>
    <dbReference type="NCBI Taxonomy" id="4109"/>
    <lineage>
        <taxon>Eukaryota</taxon>
        <taxon>Viridiplantae</taxon>
        <taxon>Streptophyta</taxon>
        <taxon>Embryophyta</taxon>
        <taxon>Tracheophyta</taxon>
        <taxon>Spermatophyta</taxon>
        <taxon>Magnoliopsida</taxon>
        <taxon>eudicotyledons</taxon>
        <taxon>Gunneridae</taxon>
        <taxon>Pentapetalae</taxon>
        <taxon>asterids</taxon>
        <taxon>lamiids</taxon>
        <taxon>Solanales</taxon>
        <taxon>Solanaceae</taxon>
        <taxon>Solanoideae</taxon>
        <taxon>Solaneae</taxon>
        <taxon>Solanum</taxon>
    </lineage>
</organism>
<dbReference type="AlphaFoldDB" id="A0A9J5Z7H7"/>
<feature type="transmembrane region" description="Helical" evidence="1">
    <location>
        <begin position="75"/>
        <end position="98"/>
    </location>
</feature>
<keyword evidence="3" id="KW-1185">Reference proteome</keyword>
<name>A0A9J5Z7H7_SOLCO</name>
<proteinExistence type="predicted"/>
<dbReference type="EMBL" id="JACXVP010000005">
    <property type="protein sequence ID" value="KAG5607412.1"/>
    <property type="molecule type" value="Genomic_DNA"/>
</dbReference>
<evidence type="ECO:0000313" key="3">
    <source>
        <dbReference type="Proteomes" id="UP000824120"/>
    </source>
</evidence>
<protein>
    <submittedName>
        <fullName evidence="2">Uncharacterized protein</fullName>
    </submittedName>
</protein>
<keyword evidence="1" id="KW-1133">Transmembrane helix</keyword>
<gene>
    <name evidence="2" type="ORF">H5410_028904</name>
</gene>